<keyword evidence="1" id="KW-0812">Transmembrane</keyword>
<gene>
    <name evidence="2" type="ORF">A3A74_08345</name>
</gene>
<evidence type="ECO:0000313" key="2">
    <source>
        <dbReference type="EMBL" id="OGK39130.1"/>
    </source>
</evidence>
<organism evidence="2 3">
    <name type="scientific">Candidatus Roizmanbacteria bacterium RIFCSPLOWO2_01_FULL_35_13</name>
    <dbReference type="NCBI Taxonomy" id="1802055"/>
    <lineage>
        <taxon>Bacteria</taxon>
        <taxon>Candidatus Roizmaniibacteriota</taxon>
    </lineage>
</organism>
<dbReference type="Proteomes" id="UP000179270">
    <property type="component" value="Unassembled WGS sequence"/>
</dbReference>
<accession>A0A1F7I6Y5</accession>
<comment type="caution">
    <text evidence="2">The sequence shown here is derived from an EMBL/GenBank/DDBJ whole genome shotgun (WGS) entry which is preliminary data.</text>
</comment>
<evidence type="ECO:0000256" key="1">
    <source>
        <dbReference type="SAM" id="Phobius"/>
    </source>
</evidence>
<evidence type="ECO:0000313" key="3">
    <source>
        <dbReference type="Proteomes" id="UP000179270"/>
    </source>
</evidence>
<dbReference type="AlphaFoldDB" id="A0A1F7I6Y5"/>
<name>A0A1F7I6Y5_9BACT</name>
<keyword evidence="1" id="KW-0472">Membrane</keyword>
<keyword evidence="1" id="KW-1133">Transmembrane helix</keyword>
<dbReference type="EMBL" id="MGAF01000057">
    <property type="protein sequence ID" value="OGK39130.1"/>
    <property type="molecule type" value="Genomic_DNA"/>
</dbReference>
<feature type="transmembrane region" description="Helical" evidence="1">
    <location>
        <begin position="16"/>
        <end position="37"/>
    </location>
</feature>
<sequence>MNPNHQSWIKRNFPTIVFFLIFLNILLLDLFAAINLMDKKNKYSSQSRAVSISITPTPIFPSADESQSQNCSPNCVSEIDRALAPLKKALSATPRLAKTQTGTLPTTAPVVQPTESSQHQATVKEFFIPLGTGSSTAADWTDVPGVKAEIDSTKYANIQKVLFEASTHVPSTNQIVEVRLYNETDKYVVSNSEFLYPSGTTQNFRIAAIQLGQGAKTYQVQMKTQLQYSAVLDQSRIHITTN</sequence>
<protein>
    <submittedName>
        <fullName evidence="2">Uncharacterized protein</fullName>
    </submittedName>
</protein>
<reference evidence="2 3" key="1">
    <citation type="journal article" date="2016" name="Nat. Commun.">
        <title>Thousands of microbial genomes shed light on interconnected biogeochemical processes in an aquifer system.</title>
        <authorList>
            <person name="Anantharaman K."/>
            <person name="Brown C.T."/>
            <person name="Hug L.A."/>
            <person name="Sharon I."/>
            <person name="Castelle C.J."/>
            <person name="Probst A.J."/>
            <person name="Thomas B.C."/>
            <person name="Singh A."/>
            <person name="Wilkins M.J."/>
            <person name="Karaoz U."/>
            <person name="Brodie E.L."/>
            <person name="Williams K.H."/>
            <person name="Hubbard S.S."/>
            <person name="Banfield J.F."/>
        </authorList>
    </citation>
    <scope>NUCLEOTIDE SEQUENCE [LARGE SCALE GENOMIC DNA]</scope>
</reference>
<proteinExistence type="predicted"/>